<keyword evidence="1" id="KW-0472">Membrane</keyword>
<dbReference type="Proteomes" id="UP000886860">
    <property type="component" value="Unassembled WGS sequence"/>
</dbReference>
<keyword evidence="1" id="KW-1133">Transmembrane helix</keyword>
<dbReference type="AlphaFoldDB" id="A0A9D1KEQ9"/>
<protein>
    <submittedName>
        <fullName evidence="2">Uncharacterized protein</fullName>
    </submittedName>
</protein>
<dbReference type="EMBL" id="DVKS01000001">
    <property type="protein sequence ID" value="HIT40496.1"/>
    <property type="molecule type" value="Genomic_DNA"/>
</dbReference>
<comment type="caution">
    <text evidence="2">The sequence shown here is derived from an EMBL/GenBank/DDBJ whole genome shotgun (WGS) entry which is preliminary data.</text>
</comment>
<gene>
    <name evidence="2" type="ORF">IAB60_00090</name>
</gene>
<evidence type="ECO:0000313" key="2">
    <source>
        <dbReference type="EMBL" id="HIT40496.1"/>
    </source>
</evidence>
<keyword evidence="1" id="KW-0812">Transmembrane</keyword>
<feature type="transmembrane region" description="Helical" evidence="1">
    <location>
        <begin position="90"/>
        <end position="109"/>
    </location>
</feature>
<feature type="transmembrane region" description="Helical" evidence="1">
    <location>
        <begin position="67"/>
        <end position="83"/>
    </location>
</feature>
<reference evidence="2" key="2">
    <citation type="journal article" date="2021" name="PeerJ">
        <title>Extensive microbial diversity within the chicken gut microbiome revealed by metagenomics and culture.</title>
        <authorList>
            <person name="Gilroy R."/>
            <person name="Ravi A."/>
            <person name="Getino M."/>
            <person name="Pursley I."/>
            <person name="Horton D.L."/>
            <person name="Alikhan N.F."/>
            <person name="Baker D."/>
            <person name="Gharbi K."/>
            <person name="Hall N."/>
            <person name="Watson M."/>
            <person name="Adriaenssens E.M."/>
            <person name="Foster-Nyarko E."/>
            <person name="Jarju S."/>
            <person name="Secka A."/>
            <person name="Antonio M."/>
            <person name="Oren A."/>
            <person name="Chaudhuri R.R."/>
            <person name="La Ragione R."/>
            <person name="Hildebrand F."/>
            <person name="Pallen M.J."/>
        </authorList>
    </citation>
    <scope>NUCLEOTIDE SEQUENCE</scope>
    <source>
        <strain evidence="2">CHK123-3438</strain>
    </source>
</reference>
<feature type="transmembrane region" description="Helical" evidence="1">
    <location>
        <begin position="36"/>
        <end position="55"/>
    </location>
</feature>
<evidence type="ECO:0000256" key="1">
    <source>
        <dbReference type="SAM" id="Phobius"/>
    </source>
</evidence>
<organism evidence="2 3">
    <name type="scientific">Candidatus Caccovicinus merdipullorum</name>
    <dbReference type="NCBI Taxonomy" id="2840724"/>
    <lineage>
        <taxon>Bacteria</taxon>
        <taxon>Bacillati</taxon>
        <taxon>Bacillota</taxon>
        <taxon>Clostridia</taxon>
        <taxon>Eubacteriales</taxon>
        <taxon>Candidatus Caccovicinus</taxon>
    </lineage>
</organism>
<sequence length="110" mass="11818">MALGILLIMFIAVSAISVLGLALLLLVKNEAVKKRIFYALSVWGMLLAVYAASSLPTNYVLQRVETFGIGLLSVIGLLIHLGAKANAMRYAAYGLVAVSMFLGIMKLFVL</sequence>
<name>A0A9D1KEQ9_9FIRM</name>
<accession>A0A9D1KEQ9</accession>
<proteinExistence type="predicted"/>
<reference evidence="2" key="1">
    <citation type="submission" date="2020-10" db="EMBL/GenBank/DDBJ databases">
        <authorList>
            <person name="Gilroy R."/>
        </authorList>
    </citation>
    <scope>NUCLEOTIDE SEQUENCE</scope>
    <source>
        <strain evidence="2">CHK123-3438</strain>
    </source>
</reference>
<feature type="transmembrane region" description="Helical" evidence="1">
    <location>
        <begin position="6"/>
        <end position="27"/>
    </location>
</feature>
<evidence type="ECO:0000313" key="3">
    <source>
        <dbReference type="Proteomes" id="UP000886860"/>
    </source>
</evidence>